<feature type="region of interest" description="Disordered" evidence="1">
    <location>
        <begin position="747"/>
        <end position="787"/>
    </location>
</feature>
<sequence length="787" mass="87271">MLFPALRRAHGELQGHRRWLSTFVLSGWISGQDSHQHATNITHHRCDHSVWPRNVRQFSATAGAASKGSTLLWLKRKQQQKNRLRVAAPTEDVDLDFVNDFQQAISDVDVKQVIKLFPEAQRRRVLHHSLLWRTVQCVHEGLRRQARNGEDEARREATEELIAFAERLCNAFRKGELEPDRRAHMRLIAIFKESGAHAQGIAFWEWLEQQDEQYVGLDVYGSAIELLAASGTPLADLELLCERALQRFPESFNAYHLSLDAVVPDRDQATEIKGISMTLLQGILTARLLRGESRKAYLALDTALRLYPALTPPRFFALFIKERPLAEAYTVFALACRSGVVLPLDTARQLLTTLRISADMRSHESHVAALRQMLSAVYMYVGAGGSITSNVVNEIVIAITQTLRLELVAGLDAEQKKQLVSATLDAIRKMLETFARYGASPGISAFNSIIVNLGGYGRSQQTITVALRDAQALGLQVNHVTRRSILTAAGMLGNEDHVVQTWQDMVSTLRQQGKRPDVTDYNLLVKAARSSGCVDFAQEACQAAIGHLPEHMLQSAIDRLHDRVEKECASSAVDVAQVSSLMSMMEQLRKDLDVLGERALDHSATQDLAEQRLPMIITSLAAQQTLPEQEQRALYDELTTEQVPDKPTTLPVEPADALSDAATPDVATTDALTAHASPIKSPAVSTTGIPLGTLRYENWKTINYLLALAEQHDNTYNLAVDQAISAGRAPAPRDKVLRDASKREEAYYGLSDMDRPMVEDGGTGTTAEQIEEGRSEVGRMRGRLPRA</sequence>
<evidence type="ECO:0000313" key="2">
    <source>
        <dbReference type="EMBL" id="TKA43428.1"/>
    </source>
</evidence>
<dbReference type="EMBL" id="NAJP01000019">
    <property type="protein sequence ID" value="TKA43428.1"/>
    <property type="molecule type" value="Genomic_DNA"/>
</dbReference>
<protein>
    <recommendedName>
        <fullName evidence="4">Pentacotripeptide-repeat region of PRORP domain-containing protein</fullName>
    </recommendedName>
</protein>
<comment type="caution">
    <text evidence="2">The sequence shown here is derived from an EMBL/GenBank/DDBJ whole genome shotgun (WGS) entry which is preliminary data.</text>
</comment>
<reference evidence="2 3" key="1">
    <citation type="submission" date="2017-03" db="EMBL/GenBank/DDBJ databases">
        <title>Genomes of endolithic fungi from Antarctica.</title>
        <authorList>
            <person name="Coleine C."/>
            <person name="Masonjones S."/>
            <person name="Stajich J.E."/>
        </authorList>
    </citation>
    <scope>NUCLEOTIDE SEQUENCE [LARGE SCALE GENOMIC DNA]</scope>
    <source>
        <strain evidence="2 3">CCFEE 5311</strain>
    </source>
</reference>
<dbReference type="AlphaFoldDB" id="A0A4U0V433"/>
<name>A0A4U0V433_9PEZI</name>
<feature type="compositionally biased region" description="Basic and acidic residues" evidence="1">
    <location>
        <begin position="747"/>
        <end position="758"/>
    </location>
</feature>
<evidence type="ECO:0008006" key="4">
    <source>
        <dbReference type="Google" id="ProtNLM"/>
    </source>
</evidence>
<dbReference type="OrthoDB" id="185373at2759"/>
<accession>A0A4U0V433</accession>
<dbReference type="Gene3D" id="1.25.40.10">
    <property type="entry name" value="Tetratricopeptide repeat domain"/>
    <property type="match status" value="1"/>
</dbReference>
<organism evidence="2 3">
    <name type="scientific">Friedmanniomyces endolithicus</name>
    <dbReference type="NCBI Taxonomy" id="329885"/>
    <lineage>
        <taxon>Eukaryota</taxon>
        <taxon>Fungi</taxon>
        <taxon>Dikarya</taxon>
        <taxon>Ascomycota</taxon>
        <taxon>Pezizomycotina</taxon>
        <taxon>Dothideomycetes</taxon>
        <taxon>Dothideomycetidae</taxon>
        <taxon>Mycosphaerellales</taxon>
        <taxon>Teratosphaeriaceae</taxon>
        <taxon>Friedmanniomyces</taxon>
    </lineage>
</organism>
<evidence type="ECO:0000313" key="3">
    <source>
        <dbReference type="Proteomes" id="UP000310066"/>
    </source>
</evidence>
<dbReference type="InterPro" id="IPR011990">
    <property type="entry name" value="TPR-like_helical_dom_sf"/>
</dbReference>
<gene>
    <name evidence="2" type="ORF">B0A54_05910</name>
</gene>
<evidence type="ECO:0000256" key="1">
    <source>
        <dbReference type="SAM" id="MobiDB-lite"/>
    </source>
</evidence>
<proteinExistence type="predicted"/>
<dbReference type="Proteomes" id="UP000310066">
    <property type="component" value="Unassembled WGS sequence"/>
</dbReference>